<dbReference type="PROSITE" id="PS51891">
    <property type="entry name" value="CENP_V_GFA"/>
    <property type="match status" value="1"/>
</dbReference>
<gene>
    <name evidence="6" type="ORF">KL86DYS2_11091</name>
</gene>
<evidence type="ECO:0000256" key="2">
    <source>
        <dbReference type="ARBA" id="ARBA00022723"/>
    </source>
</evidence>
<keyword evidence="3" id="KW-0862">Zinc</keyword>
<organism evidence="6">
    <name type="scientific">uncultured Dysgonomonas sp</name>
    <dbReference type="NCBI Taxonomy" id="206096"/>
    <lineage>
        <taxon>Bacteria</taxon>
        <taxon>Pseudomonadati</taxon>
        <taxon>Bacteroidota</taxon>
        <taxon>Bacteroidia</taxon>
        <taxon>Bacteroidales</taxon>
        <taxon>Dysgonomonadaceae</taxon>
        <taxon>Dysgonomonas</taxon>
        <taxon>environmental samples</taxon>
    </lineage>
</organism>
<protein>
    <recommendedName>
        <fullName evidence="5">CENP-V/GFA domain-containing protein</fullName>
    </recommendedName>
</protein>
<dbReference type="Pfam" id="PF04828">
    <property type="entry name" value="GFA"/>
    <property type="match status" value="1"/>
</dbReference>
<dbReference type="Gene3D" id="3.90.1590.10">
    <property type="entry name" value="glutathione-dependent formaldehyde- activating enzyme (gfa)"/>
    <property type="match status" value="1"/>
</dbReference>
<dbReference type="SUPFAM" id="SSF51316">
    <property type="entry name" value="Mss4-like"/>
    <property type="match status" value="1"/>
</dbReference>
<comment type="similarity">
    <text evidence="1">Belongs to the Gfa family.</text>
</comment>
<keyword evidence="4" id="KW-0456">Lyase</keyword>
<evidence type="ECO:0000256" key="1">
    <source>
        <dbReference type="ARBA" id="ARBA00005495"/>
    </source>
</evidence>
<dbReference type="GO" id="GO:0046872">
    <property type="term" value="F:metal ion binding"/>
    <property type="evidence" value="ECO:0007669"/>
    <property type="project" value="UniProtKB-KW"/>
</dbReference>
<evidence type="ECO:0000256" key="3">
    <source>
        <dbReference type="ARBA" id="ARBA00022833"/>
    </source>
</evidence>
<accession>A0A212JAI0</accession>
<dbReference type="RefSeq" id="WP_296947968.1">
    <property type="nucleotide sequence ID" value="NZ_LT599021.1"/>
</dbReference>
<dbReference type="PANTHER" id="PTHR33337:SF40">
    <property type="entry name" value="CENP-V_GFA DOMAIN-CONTAINING PROTEIN-RELATED"/>
    <property type="match status" value="1"/>
</dbReference>
<feature type="domain" description="CENP-V/GFA" evidence="5">
    <location>
        <begin position="5"/>
        <end position="121"/>
    </location>
</feature>
<reference evidence="6" key="1">
    <citation type="submission" date="2016-04" db="EMBL/GenBank/DDBJ databases">
        <authorList>
            <person name="Evans L.H."/>
            <person name="Alamgir A."/>
            <person name="Owens N."/>
            <person name="Weber N.D."/>
            <person name="Virtaneva K."/>
            <person name="Barbian K."/>
            <person name="Babar A."/>
            <person name="Rosenke K."/>
        </authorList>
    </citation>
    <scope>NUCLEOTIDE SEQUENCE</scope>
    <source>
        <strain evidence="6">86-2</strain>
    </source>
</reference>
<evidence type="ECO:0000259" key="5">
    <source>
        <dbReference type="PROSITE" id="PS51891"/>
    </source>
</evidence>
<name>A0A212JAI0_9BACT</name>
<dbReference type="InterPro" id="IPR011057">
    <property type="entry name" value="Mss4-like_sf"/>
</dbReference>
<dbReference type="EMBL" id="FLUL01000001">
    <property type="protein sequence ID" value="SBV96422.1"/>
    <property type="molecule type" value="Genomic_DNA"/>
</dbReference>
<dbReference type="AlphaFoldDB" id="A0A212JAI0"/>
<dbReference type="PANTHER" id="PTHR33337">
    <property type="entry name" value="GFA DOMAIN-CONTAINING PROTEIN"/>
    <property type="match status" value="1"/>
</dbReference>
<keyword evidence="2" id="KW-0479">Metal-binding</keyword>
<sequence>MNKKHKGTCLCGKVAFEIIGTFERFFLCHCEYCRKDTGSTHAANLFSTTAKLIWLSGEDNIKTFDFESSGHIKSFCLDCGSALPNIQMHGSLLVVPAGCLDTDISIAPQGHIYFSHKANWDNDLHKIQIFEELPL</sequence>
<evidence type="ECO:0000256" key="4">
    <source>
        <dbReference type="ARBA" id="ARBA00023239"/>
    </source>
</evidence>
<evidence type="ECO:0000313" key="6">
    <source>
        <dbReference type="EMBL" id="SBV96422.1"/>
    </source>
</evidence>
<dbReference type="InterPro" id="IPR006913">
    <property type="entry name" value="CENP-V/GFA"/>
</dbReference>
<proteinExistence type="inferred from homology"/>
<dbReference type="GO" id="GO:0016846">
    <property type="term" value="F:carbon-sulfur lyase activity"/>
    <property type="evidence" value="ECO:0007669"/>
    <property type="project" value="InterPro"/>
</dbReference>